<evidence type="ECO:0000313" key="4">
    <source>
        <dbReference type="EMBL" id="RIY41682.1"/>
    </source>
</evidence>
<dbReference type="SUPFAM" id="SSF109854">
    <property type="entry name" value="DinB/YfiT-like putative metalloenzymes"/>
    <property type="match status" value="1"/>
</dbReference>
<comment type="caution">
    <text evidence="4">The sequence shown here is derived from an EMBL/GenBank/DDBJ whole genome shotgun (WGS) entry which is preliminary data.</text>
</comment>
<feature type="binding site" evidence="3">
    <location>
        <position position="137"/>
    </location>
    <ligand>
        <name>a divalent metal cation</name>
        <dbReference type="ChEBI" id="CHEBI:60240"/>
    </ligand>
</feature>
<reference evidence="4 5" key="1">
    <citation type="submission" date="2017-08" db="EMBL/GenBank/DDBJ databases">
        <title>Pusillimonas indicus sp. nov., a member of the family Alcaligenaceae isolated from surface seawater.</title>
        <authorList>
            <person name="Li J."/>
        </authorList>
    </citation>
    <scope>NUCLEOTIDE SEQUENCE [LARGE SCALE GENOMIC DNA]</scope>
    <source>
        <strain evidence="4 5">L52-1-41</strain>
    </source>
</reference>
<dbReference type="EMBL" id="NQYH01000002">
    <property type="protein sequence ID" value="RIY41682.1"/>
    <property type="molecule type" value="Genomic_DNA"/>
</dbReference>
<evidence type="ECO:0000256" key="2">
    <source>
        <dbReference type="ARBA" id="ARBA00022723"/>
    </source>
</evidence>
<feature type="binding site" evidence="3">
    <location>
        <position position="52"/>
    </location>
    <ligand>
        <name>a divalent metal cation</name>
        <dbReference type="ChEBI" id="CHEBI:60240"/>
    </ligand>
</feature>
<dbReference type="GO" id="GO:0046872">
    <property type="term" value="F:metal ion binding"/>
    <property type="evidence" value="ECO:0007669"/>
    <property type="project" value="UniProtKB-KW"/>
</dbReference>
<proteinExistence type="inferred from homology"/>
<dbReference type="RefSeq" id="WP_119515581.1">
    <property type="nucleotide sequence ID" value="NZ_NQYH01000002.1"/>
</dbReference>
<comment type="similarity">
    <text evidence="1">Belongs to the DinB family.</text>
</comment>
<dbReference type="Proteomes" id="UP000266206">
    <property type="component" value="Unassembled WGS sequence"/>
</dbReference>
<dbReference type="PANTHER" id="PTHR37302:SF1">
    <property type="entry name" value="PROTEIN DINB"/>
    <property type="match status" value="1"/>
</dbReference>
<dbReference type="InterPro" id="IPR007837">
    <property type="entry name" value="DinB"/>
</dbReference>
<dbReference type="Pfam" id="PF05163">
    <property type="entry name" value="DinB"/>
    <property type="match status" value="1"/>
</dbReference>
<evidence type="ECO:0000313" key="5">
    <source>
        <dbReference type="Proteomes" id="UP000266206"/>
    </source>
</evidence>
<dbReference type="InterPro" id="IPR034660">
    <property type="entry name" value="DinB/YfiT-like"/>
</dbReference>
<sequence length="181" mass="20713">MAFGIDTYALTMAQYNRWMNDNLYDACSALSDEQRKADAGLFFKSIHGTLNHLLLCDQMWFARFVGRPYAAKSLSAELFTDFNELHQARRETDREIEQWALGLQRNPLPERLHYVSLLDQQPKDMDFARTVVHFFNHQTHHRGQITAALSRSGVDFGVTDLLFMPVSHAAGDIGYSPTNTE</sequence>
<dbReference type="Gene3D" id="1.20.120.450">
    <property type="entry name" value="dinb family like domain"/>
    <property type="match status" value="1"/>
</dbReference>
<evidence type="ECO:0000256" key="1">
    <source>
        <dbReference type="ARBA" id="ARBA00008635"/>
    </source>
</evidence>
<accession>A0A3A1YTZ6</accession>
<dbReference type="AlphaFoldDB" id="A0A3A1YTZ6"/>
<protein>
    <submittedName>
        <fullName evidence="4">Damage-inducible protein DinB</fullName>
    </submittedName>
</protein>
<dbReference type="PANTHER" id="PTHR37302">
    <property type="entry name" value="SLR1116 PROTEIN"/>
    <property type="match status" value="1"/>
</dbReference>
<organism evidence="4 5">
    <name type="scientific">Neopusillimonas maritima</name>
    <dbReference type="NCBI Taxonomy" id="2026239"/>
    <lineage>
        <taxon>Bacteria</taxon>
        <taxon>Pseudomonadati</taxon>
        <taxon>Pseudomonadota</taxon>
        <taxon>Betaproteobacteria</taxon>
        <taxon>Burkholderiales</taxon>
        <taxon>Alcaligenaceae</taxon>
        <taxon>Neopusillimonas</taxon>
    </lineage>
</organism>
<keyword evidence="2 3" id="KW-0479">Metal-binding</keyword>
<feature type="binding site" evidence="3">
    <location>
        <position position="141"/>
    </location>
    <ligand>
        <name>a divalent metal cation</name>
        <dbReference type="ChEBI" id="CHEBI:60240"/>
    </ligand>
</feature>
<name>A0A3A1YTZ6_9BURK</name>
<dbReference type="OrthoDB" id="9807509at2"/>
<gene>
    <name evidence="4" type="ORF">CJP73_04300</name>
</gene>
<evidence type="ECO:0000256" key="3">
    <source>
        <dbReference type="PIRSR" id="PIRSR607837-1"/>
    </source>
</evidence>